<gene>
    <name evidence="2" type="ordered locus">RLO149_c022400</name>
</gene>
<dbReference type="eggNOG" id="ENOG5032TDY">
    <property type="taxonomic scope" value="Bacteria"/>
</dbReference>
<protein>
    <recommendedName>
        <fullName evidence="4">DUF4345 domain-containing protein</fullName>
    </recommendedName>
</protein>
<feature type="transmembrane region" description="Helical" evidence="1">
    <location>
        <begin position="22"/>
        <end position="42"/>
    </location>
</feature>
<reference evidence="2 3" key="1">
    <citation type="journal article" date="2011" name="BMC Genomics">
        <title>Comparative genome analysis and genome-guided physiological analysis of Roseobacter litoralis.</title>
        <authorList>
            <person name="Kalhoefer D."/>
            <person name="Thole S."/>
            <person name="Voget S."/>
            <person name="Lehmann R."/>
            <person name="Liesegang H."/>
            <person name="Wollher A."/>
            <person name="Daniel R."/>
            <person name="Simon M."/>
            <person name="Brinkhoff T."/>
        </authorList>
    </citation>
    <scope>NUCLEOTIDE SEQUENCE [LARGE SCALE GENOMIC DNA]</scope>
    <source>
        <strain evidence="3">ATCC 49566 / DSM 6996 / JCM 21268 / NBRC 15278 / OCh 149</strain>
    </source>
</reference>
<keyword evidence="1" id="KW-1133">Transmembrane helix</keyword>
<feature type="transmembrane region" description="Helical" evidence="1">
    <location>
        <begin position="112"/>
        <end position="131"/>
    </location>
</feature>
<accession>F7ZAL9</accession>
<proteinExistence type="predicted"/>
<dbReference type="STRING" id="391595.RLO149_c022400"/>
<feature type="transmembrane region" description="Helical" evidence="1">
    <location>
        <begin position="63"/>
        <end position="81"/>
    </location>
</feature>
<evidence type="ECO:0008006" key="4">
    <source>
        <dbReference type="Google" id="ProtNLM"/>
    </source>
</evidence>
<evidence type="ECO:0000313" key="3">
    <source>
        <dbReference type="Proteomes" id="UP000001353"/>
    </source>
</evidence>
<dbReference type="KEGG" id="rli:RLO149_c022400"/>
<keyword evidence="1" id="KW-0812">Transmembrane</keyword>
<dbReference type="Pfam" id="PF14248">
    <property type="entry name" value="DUF4345"/>
    <property type="match status" value="1"/>
</dbReference>
<dbReference type="InterPro" id="IPR025597">
    <property type="entry name" value="DUF4345"/>
</dbReference>
<dbReference type="Proteomes" id="UP000001353">
    <property type="component" value="Chromosome"/>
</dbReference>
<dbReference type="EMBL" id="CP002623">
    <property type="protein sequence ID" value="AEI94215.1"/>
    <property type="molecule type" value="Genomic_DNA"/>
</dbReference>
<keyword evidence="3" id="KW-1185">Reference proteome</keyword>
<sequence length="135" mass="14098">MPRSLPLASTRIPARCDTMTDILNLIGAILTIGFGLFGFLAPRYTAAVLDLEPTTSTMGLSELRASVGGLFVMAGLAAIWLGDPLAYAMIGFAFAGAALGRVLSLIFDKPPVIKVLIFGGIEAALAAWFLIANLA</sequence>
<name>F7ZAL9_ROSLO</name>
<dbReference type="HOGENOM" id="CLU_1884221_0_0_5"/>
<evidence type="ECO:0000313" key="2">
    <source>
        <dbReference type="EMBL" id="AEI94215.1"/>
    </source>
</evidence>
<organism evidence="2 3">
    <name type="scientific">Roseobacter litoralis (strain ATCC 49566 / DSM 6996 / JCM 21268 / NBRC 15278 / OCh 149)</name>
    <dbReference type="NCBI Taxonomy" id="391595"/>
    <lineage>
        <taxon>Bacteria</taxon>
        <taxon>Pseudomonadati</taxon>
        <taxon>Pseudomonadota</taxon>
        <taxon>Alphaproteobacteria</taxon>
        <taxon>Rhodobacterales</taxon>
        <taxon>Roseobacteraceae</taxon>
        <taxon>Roseobacter</taxon>
    </lineage>
</organism>
<dbReference type="AlphaFoldDB" id="F7ZAL9"/>
<feature type="transmembrane region" description="Helical" evidence="1">
    <location>
        <begin position="87"/>
        <end position="107"/>
    </location>
</feature>
<keyword evidence="1" id="KW-0472">Membrane</keyword>
<evidence type="ECO:0000256" key="1">
    <source>
        <dbReference type="SAM" id="Phobius"/>
    </source>
</evidence>